<evidence type="ECO:0008006" key="3">
    <source>
        <dbReference type="Google" id="ProtNLM"/>
    </source>
</evidence>
<dbReference type="Gene3D" id="3.40.50.12370">
    <property type="match status" value="1"/>
</dbReference>
<reference evidence="1" key="1">
    <citation type="submission" date="2022-04" db="EMBL/GenBank/DDBJ databases">
        <title>Whole genome sequence of Sphaerotilus sp. FB-5.</title>
        <authorList>
            <person name="Takeda M."/>
            <person name="Narihara S."/>
            <person name="Akimoto M."/>
            <person name="Akimoto R."/>
            <person name="Nishiyashiki S."/>
            <person name="Murakami T."/>
        </authorList>
    </citation>
    <scope>NUCLEOTIDE SEQUENCE</scope>
    <source>
        <strain evidence="1">FB-5</strain>
    </source>
</reference>
<name>A0ABM7YL15_9BURK</name>
<evidence type="ECO:0000313" key="2">
    <source>
        <dbReference type="Proteomes" id="UP001057498"/>
    </source>
</evidence>
<organism evidence="1 2">
    <name type="scientific">Sphaerotilus microaerophilus</name>
    <dbReference type="NCBI Taxonomy" id="2914710"/>
    <lineage>
        <taxon>Bacteria</taxon>
        <taxon>Pseudomonadati</taxon>
        <taxon>Pseudomonadota</taxon>
        <taxon>Betaproteobacteria</taxon>
        <taxon>Burkholderiales</taxon>
        <taxon>Sphaerotilaceae</taxon>
        <taxon>Sphaerotilus</taxon>
    </lineage>
</organism>
<accession>A0ABM7YL15</accession>
<sequence length="234" mass="24939">MIKPTTTEVLHAVLDDAAGGATLIECAAALAHALRRSLELVHVENLVALHAAALPRTRALAHAGANWEAFAPEDVERGWRAQAARLRALAGDIAPRHAVTWSLRSVRGRWPRTAMELTEDVDLLFVGALPGVMGSNGAPGLRMSAASGSRRPSAADLRSVVLLDDGSEAAERAQPFASELSRTLHAPLQVWRLDADSDAAIRQRLRNATVCVLPRMLATPARLAQATCPLLLVA</sequence>
<dbReference type="SUPFAM" id="SSF52402">
    <property type="entry name" value="Adenine nucleotide alpha hydrolases-like"/>
    <property type="match status" value="1"/>
</dbReference>
<dbReference type="RefSeq" id="WP_251973196.1">
    <property type="nucleotide sequence ID" value="NZ_AP025730.1"/>
</dbReference>
<evidence type="ECO:0000313" key="1">
    <source>
        <dbReference type="EMBL" id="BDI05134.1"/>
    </source>
</evidence>
<proteinExistence type="predicted"/>
<dbReference type="Proteomes" id="UP001057498">
    <property type="component" value="Chromosome"/>
</dbReference>
<protein>
    <recommendedName>
        <fullName evidence="3">Universal stress protein</fullName>
    </recommendedName>
</protein>
<gene>
    <name evidence="1" type="ORF">CATMQ487_21040</name>
</gene>
<dbReference type="EMBL" id="AP025730">
    <property type="protein sequence ID" value="BDI05134.1"/>
    <property type="molecule type" value="Genomic_DNA"/>
</dbReference>
<keyword evidence="2" id="KW-1185">Reference proteome</keyword>